<comment type="caution">
    <text evidence="1">The sequence shown here is derived from an EMBL/GenBank/DDBJ whole genome shotgun (WGS) entry which is preliminary data.</text>
</comment>
<dbReference type="EMBL" id="VXIT01000001">
    <property type="protein sequence ID" value="KAA6415715.1"/>
    <property type="molecule type" value="Genomic_DNA"/>
</dbReference>
<gene>
    <name evidence="1" type="ORF">FRX48_00433</name>
</gene>
<name>A0A5M8Q3C4_9LECA</name>
<evidence type="ECO:0000313" key="2">
    <source>
        <dbReference type="Proteomes" id="UP000324767"/>
    </source>
</evidence>
<dbReference type="OrthoDB" id="10556388at2759"/>
<dbReference type="AlphaFoldDB" id="A0A5M8Q3C4"/>
<protein>
    <submittedName>
        <fullName evidence="1">Uncharacterized protein</fullName>
    </submittedName>
</protein>
<dbReference type="Proteomes" id="UP000324767">
    <property type="component" value="Unassembled WGS sequence"/>
</dbReference>
<reference evidence="1 2" key="1">
    <citation type="submission" date="2019-09" db="EMBL/GenBank/DDBJ databases">
        <title>The hologenome of the rock-dwelling lichen Lasallia pustulata.</title>
        <authorList>
            <person name="Greshake Tzovaras B."/>
            <person name="Segers F."/>
            <person name="Bicker A."/>
            <person name="Dal Grande F."/>
            <person name="Otte J."/>
            <person name="Hankeln T."/>
            <person name="Schmitt I."/>
            <person name="Ebersberger I."/>
        </authorList>
    </citation>
    <scope>NUCLEOTIDE SEQUENCE [LARGE SCALE GENOMIC DNA]</scope>
    <source>
        <strain evidence="1">A1-1</strain>
    </source>
</reference>
<proteinExistence type="predicted"/>
<sequence length="73" mass="8188">MVNWLLGPDRLPVDEEVYHQIQLAFCASSNTTPEQVEASLREKGQPSPGLKVVKAVIKDMGWWNPCERGNEHG</sequence>
<organism evidence="1 2">
    <name type="scientific">Lasallia pustulata</name>
    <dbReference type="NCBI Taxonomy" id="136370"/>
    <lineage>
        <taxon>Eukaryota</taxon>
        <taxon>Fungi</taxon>
        <taxon>Dikarya</taxon>
        <taxon>Ascomycota</taxon>
        <taxon>Pezizomycotina</taxon>
        <taxon>Lecanoromycetes</taxon>
        <taxon>OSLEUM clade</taxon>
        <taxon>Umbilicariomycetidae</taxon>
        <taxon>Umbilicariales</taxon>
        <taxon>Umbilicariaceae</taxon>
        <taxon>Lasallia</taxon>
    </lineage>
</organism>
<evidence type="ECO:0000313" key="1">
    <source>
        <dbReference type="EMBL" id="KAA6415715.1"/>
    </source>
</evidence>
<accession>A0A5M8Q3C4</accession>